<dbReference type="PANTHER" id="PTHR42981">
    <property type="entry name" value="PYRUVATE DEHYDROGENASE [UBIQUINONE]"/>
    <property type="match status" value="1"/>
</dbReference>
<name>A0A8F9XH13_9BACT</name>
<dbReference type="PANTHER" id="PTHR42981:SF2">
    <property type="entry name" value="PYRUVATE DEHYDROGENASE [UBIQUINONE]"/>
    <property type="match status" value="1"/>
</dbReference>
<reference evidence="7" key="1">
    <citation type="submission" date="2021-08" db="EMBL/GenBank/DDBJ databases">
        <title>Genome of a novel bacterium of the phylum Verrucomicrobia, Oleiharenicola sp. KSB-15.</title>
        <authorList>
            <person name="Chung J.-H."/>
            <person name="Ahn J.-H."/>
            <person name="Yoon Y."/>
            <person name="Kim D.-Y."/>
            <person name="An S.-H."/>
            <person name="Park I."/>
            <person name="Yeon J."/>
        </authorList>
    </citation>
    <scope>NUCLEOTIDE SEQUENCE</scope>
    <source>
        <strain evidence="7">KSB-15</strain>
    </source>
</reference>
<proteinExistence type="inferred from homology"/>
<feature type="domain" description="Thiamine pyrophosphate enzyme TPP-binding" evidence="5">
    <location>
        <begin position="391"/>
        <end position="537"/>
    </location>
</feature>
<organism evidence="7 8">
    <name type="scientific">Horticoccus luteus</name>
    <dbReference type="NCBI Taxonomy" id="2862869"/>
    <lineage>
        <taxon>Bacteria</taxon>
        <taxon>Pseudomonadati</taxon>
        <taxon>Verrucomicrobiota</taxon>
        <taxon>Opitutia</taxon>
        <taxon>Opitutales</taxon>
        <taxon>Opitutaceae</taxon>
        <taxon>Horticoccus</taxon>
    </lineage>
</organism>
<comment type="similarity">
    <text evidence="1 3">Belongs to the TPP enzyme family.</text>
</comment>
<dbReference type="InterPro" id="IPR012001">
    <property type="entry name" value="Thiamin_PyroP_enz_TPP-bd_dom"/>
</dbReference>
<dbReference type="RefSeq" id="WP_220161924.1">
    <property type="nucleotide sequence ID" value="NZ_CP080507.1"/>
</dbReference>
<dbReference type="Gene3D" id="3.40.50.1220">
    <property type="entry name" value="TPP-binding domain"/>
    <property type="match status" value="1"/>
</dbReference>
<evidence type="ECO:0000259" key="4">
    <source>
        <dbReference type="Pfam" id="PF00205"/>
    </source>
</evidence>
<dbReference type="InterPro" id="IPR012000">
    <property type="entry name" value="Thiamin_PyroP_enz_cen_dom"/>
</dbReference>
<evidence type="ECO:0000259" key="5">
    <source>
        <dbReference type="Pfam" id="PF02775"/>
    </source>
</evidence>
<keyword evidence="8" id="KW-1185">Reference proteome</keyword>
<dbReference type="Gene3D" id="3.40.50.970">
    <property type="match status" value="2"/>
</dbReference>
<feature type="domain" description="Thiamine pyrophosphate enzyme N-terminal TPP-binding" evidence="6">
    <location>
        <begin position="5"/>
        <end position="118"/>
    </location>
</feature>
<dbReference type="InterPro" id="IPR011766">
    <property type="entry name" value="TPP_enzyme_TPP-bd"/>
</dbReference>
<dbReference type="Pfam" id="PF02775">
    <property type="entry name" value="TPP_enzyme_C"/>
    <property type="match status" value="1"/>
</dbReference>
<evidence type="ECO:0000259" key="6">
    <source>
        <dbReference type="Pfam" id="PF02776"/>
    </source>
</evidence>
<dbReference type="InterPro" id="IPR047210">
    <property type="entry name" value="TPP_PYR_POXB-like"/>
</dbReference>
<dbReference type="GO" id="GO:0019752">
    <property type="term" value="P:carboxylic acid metabolic process"/>
    <property type="evidence" value="ECO:0007669"/>
    <property type="project" value="UniProtKB-ARBA"/>
</dbReference>
<sequence length="586" mass="63211">MSSPTAADVLVQNLQNWGVEVIFGIPGDGINGIMEALRKVEDSLRFVQVRHEEAAAFMACAYAKYTGRLGVCLGTSGPGGIHLLNGLYDAKLDGQPVLAITGHHFHDLIDTHAQQDVDLDKLYMDVAVYNVRVMGPAHVAGVTNLACRTALARRGVAHINFPVDTQSMPVSSGTRSERNLKGHATTEVFARRAALPAESDVQHAADVLNRGKKVAILVGQGALRAEKEVVAAAEALGAPIIKALLGKACVPDDSPYTTGGIGLLGTRPSQEAMEECDTLLMIGTSFPYMEFLPKPGQARVVQIDLDPARIGLRCPVEVGLAGDSGACLRVLLPLVQRKEDRSFLEQAQKGMAEWWKLMEERGTRRDTPMKPQVVAWELGKRLDENAIVSCDSGTVATWFARQIPVRRGQMFSLSGTLATMANGMPYANAAQIAYPDRQCVAFVGDGAFTMLMGEFATAVKHKLPIKVVIIKNNALGQIKWEQMVMLGNPEFGCELQPIDFVAFARACGGNGFKIEDPEQCGDIIAQALATPGPVVIEAVVDPHEPPMPPKIKAKQALHFAESLAKGTPERMKIATTIAEDRVRELV</sequence>
<dbReference type="CDD" id="cd02014">
    <property type="entry name" value="TPP_POX"/>
    <property type="match status" value="1"/>
</dbReference>
<dbReference type="InterPro" id="IPR029035">
    <property type="entry name" value="DHS-like_NAD/FAD-binding_dom"/>
</dbReference>
<protein>
    <recommendedName>
        <fullName evidence="9">Pyruvate oxidase</fullName>
    </recommendedName>
</protein>
<dbReference type="GO" id="GO:0000287">
    <property type="term" value="F:magnesium ion binding"/>
    <property type="evidence" value="ECO:0007669"/>
    <property type="project" value="InterPro"/>
</dbReference>
<evidence type="ECO:0008006" key="9">
    <source>
        <dbReference type="Google" id="ProtNLM"/>
    </source>
</evidence>
<evidence type="ECO:0000256" key="2">
    <source>
        <dbReference type="ARBA" id="ARBA00023052"/>
    </source>
</evidence>
<accession>A0A8F9XH13</accession>
<dbReference type="SUPFAM" id="SSF52467">
    <property type="entry name" value="DHS-like NAD/FAD-binding domain"/>
    <property type="match status" value="1"/>
</dbReference>
<dbReference type="InterPro" id="IPR047211">
    <property type="entry name" value="POXB-like"/>
</dbReference>
<dbReference type="CDD" id="cd07039">
    <property type="entry name" value="TPP_PYR_POX"/>
    <property type="match status" value="1"/>
</dbReference>
<feature type="domain" description="Thiamine pyrophosphate enzyme central" evidence="4">
    <location>
        <begin position="201"/>
        <end position="331"/>
    </location>
</feature>
<evidence type="ECO:0000313" key="7">
    <source>
        <dbReference type="EMBL" id="QYM78820.1"/>
    </source>
</evidence>
<keyword evidence="2 3" id="KW-0786">Thiamine pyrophosphate</keyword>
<dbReference type="InterPro" id="IPR047212">
    <property type="entry name" value="TPP_POXB-like"/>
</dbReference>
<dbReference type="SUPFAM" id="SSF52518">
    <property type="entry name" value="Thiamin diphosphate-binding fold (THDP-binding)"/>
    <property type="match status" value="2"/>
</dbReference>
<dbReference type="AlphaFoldDB" id="A0A8F9XH13"/>
<evidence type="ECO:0000256" key="3">
    <source>
        <dbReference type="RuleBase" id="RU362132"/>
    </source>
</evidence>
<gene>
    <name evidence="7" type="ORF">K0B96_16175</name>
</gene>
<dbReference type="GO" id="GO:0030976">
    <property type="term" value="F:thiamine pyrophosphate binding"/>
    <property type="evidence" value="ECO:0007669"/>
    <property type="project" value="InterPro"/>
</dbReference>
<dbReference type="Pfam" id="PF02776">
    <property type="entry name" value="TPP_enzyme_N"/>
    <property type="match status" value="1"/>
</dbReference>
<dbReference type="GO" id="GO:0003824">
    <property type="term" value="F:catalytic activity"/>
    <property type="evidence" value="ECO:0007669"/>
    <property type="project" value="InterPro"/>
</dbReference>
<dbReference type="Proteomes" id="UP000825051">
    <property type="component" value="Chromosome"/>
</dbReference>
<dbReference type="EMBL" id="CP080507">
    <property type="protein sequence ID" value="QYM78820.1"/>
    <property type="molecule type" value="Genomic_DNA"/>
</dbReference>
<dbReference type="InterPro" id="IPR029061">
    <property type="entry name" value="THDP-binding"/>
</dbReference>
<dbReference type="KEGG" id="ole:K0B96_16175"/>
<evidence type="ECO:0000313" key="8">
    <source>
        <dbReference type="Proteomes" id="UP000825051"/>
    </source>
</evidence>
<evidence type="ECO:0000256" key="1">
    <source>
        <dbReference type="ARBA" id="ARBA00007812"/>
    </source>
</evidence>
<dbReference type="Pfam" id="PF00205">
    <property type="entry name" value="TPP_enzyme_M"/>
    <property type="match status" value="1"/>
</dbReference>